<dbReference type="Proteomes" id="UP001620520">
    <property type="component" value="Unassembled WGS sequence"/>
</dbReference>
<evidence type="ECO:0000313" key="3">
    <source>
        <dbReference type="Proteomes" id="UP001620520"/>
    </source>
</evidence>
<comment type="caution">
    <text evidence="2">The sequence shown here is derived from an EMBL/GenBank/DDBJ whole genome shotgun (WGS) entry which is preliminary data.</text>
</comment>
<protein>
    <submittedName>
        <fullName evidence="2">Uncharacterized protein</fullName>
    </submittedName>
</protein>
<keyword evidence="3" id="KW-1185">Reference proteome</keyword>
<evidence type="ECO:0000256" key="1">
    <source>
        <dbReference type="SAM" id="MobiDB-lite"/>
    </source>
</evidence>
<reference evidence="2 3" key="1">
    <citation type="submission" date="2024-10" db="EMBL/GenBank/DDBJ databases">
        <title>Novel secondary metabolite-producing bacteria for plant disease control.</title>
        <authorList>
            <person name="Chevrette M."/>
        </authorList>
    </citation>
    <scope>NUCLEOTIDE SEQUENCE [LARGE SCALE GENOMIC DNA]</scope>
    <source>
        <strain evidence="2 3">J30 TE3557</strain>
    </source>
</reference>
<name>A0ABW8MZJ7_9MICC</name>
<feature type="region of interest" description="Disordered" evidence="1">
    <location>
        <begin position="73"/>
        <end position="154"/>
    </location>
</feature>
<evidence type="ECO:0000313" key="2">
    <source>
        <dbReference type="EMBL" id="MFK4637154.1"/>
    </source>
</evidence>
<feature type="compositionally biased region" description="Low complexity" evidence="1">
    <location>
        <begin position="126"/>
        <end position="148"/>
    </location>
</feature>
<gene>
    <name evidence="2" type="ORF">ABIA52_000043</name>
</gene>
<proteinExistence type="predicted"/>
<dbReference type="EMBL" id="JBIYEW010000001">
    <property type="protein sequence ID" value="MFK4637154.1"/>
    <property type="molecule type" value="Genomic_DNA"/>
</dbReference>
<accession>A0ABW8MZJ7</accession>
<organism evidence="2 3">
    <name type="scientific">Paenarthrobacter histidinolovorans</name>
    <dbReference type="NCBI Taxonomy" id="43664"/>
    <lineage>
        <taxon>Bacteria</taxon>
        <taxon>Bacillati</taxon>
        <taxon>Actinomycetota</taxon>
        <taxon>Actinomycetes</taxon>
        <taxon>Micrococcales</taxon>
        <taxon>Micrococcaceae</taxon>
        <taxon>Paenarthrobacter</taxon>
    </lineage>
</organism>
<dbReference type="RefSeq" id="WP_404593144.1">
    <property type="nucleotide sequence ID" value="NZ_JBIYEW010000001.1"/>
</dbReference>
<feature type="compositionally biased region" description="Low complexity" evidence="1">
    <location>
        <begin position="73"/>
        <end position="95"/>
    </location>
</feature>
<sequence length="257" mass="24938">MSEIETNGRPGLKARLLALPVKKRVLFGVMALCLSGAAVVTGADLALSGLGADVKDPVAASAAMPSDAVPATATPAAATATPTTSEVPVTASPTPIDSAPVAGPASGQPDTQVPDAPAAGLPESTPAAPAAQVPAPVPAAQAPAQAAPAPAPAEPVPAPAPVIVPAAPAPAPAPAAPVGRTEGLNQSLASINAHRAANGKPAFVTPGPACRLVATAVGTALDAYQHQDVVLAVWGKATGATFSKGLDFDTLNVFQCL</sequence>